<dbReference type="Proteomes" id="UP001591681">
    <property type="component" value="Unassembled WGS sequence"/>
</dbReference>
<dbReference type="GO" id="GO:0042056">
    <property type="term" value="F:chemoattractant activity"/>
    <property type="evidence" value="ECO:0007669"/>
    <property type="project" value="UniProtKB-ARBA"/>
</dbReference>
<evidence type="ECO:0000256" key="4">
    <source>
        <dbReference type="ARBA" id="ARBA00022525"/>
    </source>
</evidence>
<dbReference type="SMART" id="SM00199">
    <property type="entry name" value="SCY"/>
    <property type="match status" value="1"/>
</dbReference>
<dbReference type="InterPro" id="IPR036048">
    <property type="entry name" value="Interleukin_8-like_sf"/>
</dbReference>
<dbReference type="GO" id="GO:0005125">
    <property type="term" value="F:cytokine activity"/>
    <property type="evidence" value="ECO:0007669"/>
    <property type="project" value="UniProtKB-KW"/>
</dbReference>
<proteinExistence type="inferred from homology"/>
<sequence>MALHSHLLLPALVLCGLAFTLALPGDMPRWCRCRRTADTFISPRLYKKVEIISPGAYCRQTEIIITLKSDKTVCVAPQSIWINKVIKTFLQSKKNVNATQNSPTASTAQEDGTHRL</sequence>
<gene>
    <name evidence="9" type="ORF">ACEWY4_011783</name>
</gene>
<dbReference type="PRINTS" id="PR00436">
    <property type="entry name" value="INTERLEUKIN8"/>
</dbReference>
<comment type="caution">
    <text evidence="9">The sequence shown here is derived from an EMBL/GenBank/DDBJ whole genome shotgun (WGS) entry which is preliminary data.</text>
</comment>
<dbReference type="InterPro" id="IPR001089">
    <property type="entry name" value="Chemokine_CXC"/>
</dbReference>
<name>A0ABD1JYN9_9TELE</name>
<evidence type="ECO:0000256" key="3">
    <source>
        <dbReference type="ARBA" id="ARBA00022514"/>
    </source>
</evidence>
<evidence type="ECO:0000256" key="2">
    <source>
        <dbReference type="ARBA" id="ARBA00010665"/>
    </source>
</evidence>
<feature type="domain" description="Chemokine interleukin-8-like" evidence="8">
    <location>
        <begin position="28"/>
        <end position="89"/>
    </location>
</feature>
<dbReference type="InterPro" id="IPR001811">
    <property type="entry name" value="Chemokine_IL8-like_dom"/>
</dbReference>
<dbReference type="Gene3D" id="2.40.50.40">
    <property type="match status" value="1"/>
</dbReference>
<dbReference type="GO" id="GO:0005615">
    <property type="term" value="C:extracellular space"/>
    <property type="evidence" value="ECO:0007669"/>
    <property type="project" value="UniProtKB-KW"/>
</dbReference>
<dbReference type="PRINTS" id="PR00437">
    <property type="entry name" value="SMALLCYTKCXC"/>
</dbReference>
<evidence type="ECO:0000259" key="8">
    <source>
        <dbReference type="SMART" id="SM00199"/>
    </source>
</evidence>
<dbReference type="EMBL" id="JBHFQA010000010">
    <property type="protein sequence ID" value="KAL2091985.1"/>
    <property type="molecule type" value="Genomic_DNA"/>
</dbReference>
<dbReference type="Pfam" id="PF00048">
    <property type="entry name" value="IL8"/>
    <property type="match status" value="1"/>
</dbReference>
<comment type="subcellular location">
    <subcellularLocation>
        <location evidence="1">Secreted</location>
    </subcellularLocation>
</comment>
<protein>
    <recommendedName>
        <fullName evidence="8">Chemokine interleukin-8-like domain-containing protein</fullName>
    </recommendedName>
</protein>
<dbReference type="PANTHER" id="PTHR12015">
    <property type="entry name" value="SMALL INDUCIBLE CYTOKINE A"/>
    <property type="match status" value="1"/>
</dbReference>
<dbReference type="SUPFAM" id="SSF54117">
    <property type="entry name" value="Interleukin 8-like chemokines"/>
    <property type="match status" value="1"/>
</dbReference>
<evidence type="ECO:0000256" key="6">
    <source>
        <dbReference type="SAM" id="MobiDB-lite"/>
    </source>
</evidence>
<feature type="chain" id="PRO_5044832068" description="Chemokine interleukin-8-like domain-containing protein" evidence="7">
    <location>
        <begin position="23"/>
        <end position="116"/>
    </location>
</feature>
<dbReference type="CDD" id="cd00273">
    <property type="entry name" value="Chemokine_CXC"/>
    <property type="match status" value="1"/>
</dbReference>
<evidence type="ECO:0000256" key="1">
    <source>
        <dbReference type="ARBA" id="ARBA00004613"/>
    </source>
</evidence>
<dbReference type="AlphaFoldDB" id="A0ABD1JYN9"/>
<evidence type="ECO:0000256" key="7">
    <source>
        <dbReference type="SAM" id="SignalP"/>
    </source>
</evidence>
<keyword evidence="10" id="KW-1185">Reference proteome</keyword>
<feature type="region of interest" description="Disordered" evidence="6">
    <location>
        <begin position="97"/>
        <end position="116"/>
    </location>
</feature>
<evidence type="ECO:0000313" key="10">
    <source>
        <dbReference type="Proteomes" id="UP001591681"/>
    </source>
</evidence>
<comment type="function">
    <text evidence="5">Ligand for cxcr3.2. Chemotactic for macrophages.</text>
</comment>
<dbReference type="PANTHER" id="PTHR12015:SF203">
    <property type="entry name" value="CHEMOKINE INTERLEUKIN-8-LIKE DOMAIN-CONTAINING PROTEIN"/>
    <property type="match status" value="1"/>
</dbReference>
<reference evidence="9 10" key="1">
    <citation type="submission" date="2024-09" db="EMBL/GenBank/DDBJ databases">
        <title>A chromosome-level genome assembly of Gray's grenadier anchovy, Coilia grayii.</title>
        <authorList>
            <person name="Fu Z."/>
        </authorList>
    </citation>
    <scope>NUCLEOTIDE SEQUENCE [LARGE SCALE GENOMIC DNA]</scope>
    <source>
        <strain evidence="9">G4</strain>
        <tissue evidence="9">Muscle</tissue>
    </source>
</reference>
<dbReference type="InterPro" id="IPR039809">
    <property type="entry name" value="Chemokine_b/g/d"/>
</dbReference>
<keyword evidence="7" id="KW-0732">Signal</keyword>
<evidence type="ECO:0000256" key="5">
    <source>
        <dbReference type="ARBA" id="ARBA00054901"/>
    </source>
</evidence>
<dbReference type="FunFam" id="2.40.50.40:FF:000004">
    <property type="entry name" value="C-X-C motif chemokine"/>
    <property type="match status" value="1"/>
</dbReference>
<keyword evidence="4" id="KW-0964">Secreted</keyword>
<feature type="signal peptide" evidence="7">
    <location>
        <begin position="1"/>
        <end position="22"/>
    </location>
</feature>
<comment type="similarity">
    <text evidence="2">Belongs to the intercrine alpha (chemokine CxC) family.</text>
</comment>
<organism evidence="9 10">
    <name type="scientific">Coilia grayii</name>
    <name type="common">Gray's grenadier anchovy</name>
    <dbReference type="NCBI Taxonomy" id="363190"/>
    <lineage>
        <taxon>Eukaryota</taxon>
        <taxon>Metazoa</taxon>
        <taxon>Chordata</taxon>
        <taxon>Craniata</taxon>
        <taxon>Vertebrata</taxon>
        <taxon>Euteleostomi</taxon>
        <taxon>Actinopterygii</taxon>
        <taxon>Neopterygii</taxon>
        <taxon>Teleostei</taxon>
        <taxon>Clupei</taxon>
        <taxon>Clupeiformes</taxon>
        <taxon>Clupeoidei</taxon>
        <taxon>Engraulidae</taxon>
        <taxon>Coilinae</taxon>
        <taxon>Coilia</taxon>
    </lineage>
</organism>
<dbReference type="InterPro" id="IPR033899">
    <property type="entry name" value="CXC_Chemokine_domain"/>
</dbReference>
<accession>A0ABD1JYN9</accession>
<evidence type="ECO:0000313" key="9">
    <source>
        <dbReference type="EMBL" id="KAL2091985.1"/>
    </source>
</evidence>
<keyword evidence="3" id="KW-0202">Cytokine</keyword>
<feature type="compositionally biased region" description="Polar residues" evidence="6">
    <location>
        <begin position="97"/>
        <end position="110"/>
    </location>
</feature>